<feature type="region of interest" description="Disordered" evidence="1">
    <location>
        <begin position="228"/>
        <end position="250"/>
    </location>
</feature>
<evidence type="ECO:0000256" key="2">
    <source>
        <dbReference type="SAM" id="Phobius"/>
    </source>
</evidence>
<keyword evidence="2" id="KW-0472">Membrane</keyword>
<dbReference type="Proteomes" id="UP000027135">
    <property type="component" value="Unassembled WGS sequence"/>
</dbReference>
<evidence type="ECO:0000313" key="4">
    <source>
        <dbReference type="Proteomes" id="UP000027135"/>
    </source>
</evidence>
<sequence length="591" mass="64629">MKKSWPIPCRMEAINQTTGDVDSATISLREQTRLDFYRTYDVMTGVRIAATLGGFFSLMVLLVVYKSKCKSKSLSDEHLSAAAAAVAVEDEEHHQQLAVRALCIGPRRSLGNMSAPALVIARGARRFSSIGGYSALEPPSRYYCQRGKSLSGSALKFHMRSDEVPSFATTDRTHNDAEGKEQDSVSASPCCYHQFLTVPSGPDVRRLSSITCSSSDTSYLERRGSAVEMGIPAPPPFPHRSRGKGRNDHQTTMAEEPWDFYYPIDIQVIQPTPEVSPCGSERTLYDHPMELVPSGLRPPSRGSIAESATSSVSVPTRLAPLASISSVGGSLTDYPDFDDLHSIGSDSVFLDEGKELDTEDEVEGFSTDSEDDGFNNYNDVRGQRRPWEKMEGAGSAVPLAQPASPFHRSLAPICHWGAECSNGFHSRRHLSTPECHHYHVCKNKSSRARISAEVVETASHSKRVDLLTSSRLCETQVPVSDISQRPQYPLPVKETSSTSSSDSLTLLSNSRANSQRLLVNRVSADKSSYRGAKSFESLTTTSIPSSSSNMPGLPSLPLLSRSSCEHLIRALNEKTSAPPIKNCSWSQETLF</sequence>
<evidence type="ECO:0000313" key="3">
    <source>
        <dbReference type="EMBL" id="KDR09528.1"/>
    </source>
</evidence>
<dbReference type="OrthoDB" id="8189004at2759"/>
<protein>
    <submittedName>
        <fullName evidence="3">Uncharacterized protein</fullName>
    </submittedName>
</protein>
<accession>A0A067QXP5</accession>
<dbReference type="AlphaFoldDB" id="A0A067QXP5"/>
<dbReference type="EMBL" id="KK853238">
    <property type="protein sequence ID" value="KDR09528.1"/>
    <property type="molecule type" value="Genomic_DNA"/>
</dbReference>
<feature type="transmembrane region" description="Helical" evidence="2">
    <location>
        <begin position="46"/>
        <end position="65"/>
    </location>
</feature>
<keyword evidence="2" id="KW-0812">Transmembrane</keyword>
<dbReference type="InParanoid" id="A0A067QXP5"/>
<evidence type="ECO:0000256" key="1">
    <source>
        <dbReference type="SAM" id="MobiDB-lite"/>
    </source>
</evidence>
<name>A0A067QXP5_ZOONE</name>
<feature type="compositionally biased region" description="Low complexity" evidence="1">
    <location>
        <begin position="495"/>
        <end position="505"/>
    </location>
</feature>
<feature type="region of interest" description="Disordered" evidence="1">
    <location>
        <begin position="484"/>
        <end position="505"/>
    </location>
</feature>
<keyword evidence="4" id="KW-1185">Reference proteome</keyword>
<dbReference type="eggNOG" id="ENOG502S0B9">
    <property type="taxonomic scope" value="Eukaryota"/>
</dbReference>
<proteinExistence type="predicted"/>
<organism evidence="3 4">
    <name type="scientific">Zootermopsis nevadensis</name>
    <name type="common">Dampwood termite</name>
    <dbReference type="NCBI Taxonomy" id="136037"/>
    <lineage>
        <taxon>Eukaryota</taxon>
        <taxon>Metazoa</taxon>
        <taxon>Ecdysozoa</taxon>
        <taxon>Arthropoda</taxon>
        <taxon>Hexapoda</taxon>
        <taxon>Insecta</taxon>
        <taxon>Pterygota</taxon>
        <taxon>Neoptera</taxon>
        <taxon>Polyneoptera</taxon>
        <taxon>Dictyoptera</taxon>
        <taxon>Blattodea</taxon>
        <taxon>Blattoidea</taxon>
        <taxon>Termitoidae</taxon>
        <taxon>Termopsidae</taxon>
        <taxon>Zootermopsis</taxon>
    </lineage>
</organism>
<reference evidence="3 4" key="1">
    <citation type="journal article" date="2014" name="Nat. Commun.">
        <title>Molecular traces of alternative social organization in a termite genome.</title>
        <authorList>
            <person name="Terrapon N."/>
            <person name="Li C."/>
            <person name="Robertson H.M."/>
            <person name="Ji L."/>
            <person name="Meng X."/>
            <person name="Booth W."/>
            <person name="Chen Z."/>
            <person name="Childers C.P."/>
            <person name="Glastad K.M."/>
            <person name="Gokhale K."/>
            <person name="Gowin J."/>
            <person name="Gronenberg W."/>
            <person name="Hermansen R.A."/>
            <person name="Hu H."/>
            <person name="Hunt B.G."/>
            <person name="Huylmans A.K."/>
            <person name="Khalil S.M."/>
            <person name="Mitchell R.D."/>
            <person name="Munoz-Torres M.C."/>
            <person name="Mustard J.A."/>
            <person name="Pan H."/>
            <person name="Reese J.T."/>
            <person name="Scharf M.E."/>
            <person name="Sun F."/>
            <person name="Vogel H."/>
            <person name="Xiao J."/>
            <person name="Yang W."/>
            <person name="Yang Z."/>
            <person name="Yang Z."/>
            <person name="Zhou J."/>
            <person name="Zhu J."/>
            <person name="Brent C.S."/>
            <person name="Elsik C.G."/>
            <person name="Goodisman M.A."/>
            <person name="Liberles D.A."/>
            <person name="Roe R.M."/>
            <person name="Vargo E.L."/>
            <person name="Vilcinskas A."/>
            <person name="Wang J."/>
            <person name="Bornberg-Bauer E."/>
            <person name="Korb J."/>
            <person name="Zhang G."/>
            <person name="Liebig J."/>
        </authorList>
    </citation>
    <scope>NUCLEOTIDE SEQUENCE [LARGE SCALE GENOMIC DNA]</scope>
    <source>
        <tissue evidence="3">Whole organism</tissue>
    </source>
</reference>
<gene>
    <name evidence="3" type="ORF">L798_00903</name>
</gene>
<keyword evidence="2" id="KW-1133">Transmembrane helix</keyword>
<dbReference type="STRING" id="136037.A0A067QXP5"/>